<dbReference type="EMBL" id="AVFL01000077">
    <property type="protein sequence ID" value="EWY35716.1"/>
    <property type="molecule type" value="Genomic_DNA"/>
</dbReference>
<protein>
    <recommendedName>
        <fullName evidence="1">Transposase IS116/IS110/IS902 C-terminal domain-containing protein</fullName>
    </recommendedName>
</protein>
<dbReference type="GO" id="GO:0003677">
    <property type="term" value="F:DNA binding"/>
    <property type="evidence" value="ECO:0007669"/>
    <property type="project" value="InterPro"/>
</dbReference>
<reference evidence="2 3" key="1">
    <citation type="submission" date="2013-08" db="EMBL/GenBank/DDBJ databases">
        <title>The genome sequence of Skermanella stibiiresistens.</title>
        <authorList>
            <person name="Zhu W."/>
            <person name="Wang G."/>
        </authorList>
    </citation>
    <scope>NUCLEOTIDE SEQUENCE [LARGE SCALE GENOMIC DNA]</scope>
    <source>
        <strain evidence="2 3">SB22</strain>
    </source>
</reference>
<name>W9GST1_9PROT</name>
<dbReference type="NCBIfam" id="NF033542">
    <property type="entry name" value="transpos_IS110"/>
    <property type="match status" value="1"/>
</dbReference>
<keyword evidence="3" id="KW-1185">Reference proteome</keyword>
<dbReference type="GO" id="GO:0006313">
    <property type="term" value="P:DNA transposition"/>
    <property type="evidence" value="ECO:0007669"/>
    <property type="project" value="InterPro"/>
</dbReference>
<dbReference type="STRING" id="1385369.N825_37430"/>
<dbReference type="Pfam" id="PF02371">
    <property type="entry name" value="Transposase_20"/>
    <property type="match status" value="1"/>
</dbReference>
<comment type="caution">
    <text evidence="2">The sequence shown here is derived from an EMBL/GenBank/DDBJ whole genome shotgun (WGS) entry which is preliminary data.</text>
</comment>
<dbReference type="AlphaFoldDB" id="W9GST1"/>
<dbReference type="InterPro" id="IPR003346">
    <property type="entry name" value="Transposase_20"/>
</dbReference>
<gene>
    <name evidence="2" type="ORF">N825_37430</name>
</gene>
<dbReference type="PANTHER" id="PTHR33055:SF3">
    <property type="entry name" value="PUTATIVE TRANSPOSASE FOR IS117-RELATED"/>
    <property type="match status" value="1"/>
</dbReference>
<organism evidence="2 3">
    <name type="scientific">Skermanella stibiiresistens SB22</name>
    <dbReference type="NCBI Taxonomy" id="1385369"/>
    <lineage>
        <taxon>Bacteria</taxon>
        <taxon>Pseudomonadati</taxon>
        <taxon>Pseudomonadota</taxon>
        <taxon>Alphaproteobacteria</taxon>
        <taxon>Rhodospirillales</taxon>
        <taxon>Azospirillaceae</taxon>
        <taxon>Skermanella</taxon>
    </lineage>
</organism>
<evidence type="ECO:0000313" key="3">
    <source>
        <dbReference type="Proteomes" id="UP000019486"/>
    </source>
</evidence>
<dbReference type="PANTHER" id="PTHR33055">
    <property type="entry name" value="TRANSPOSASE FOR INSERTION SEQUENCE ELEMENT IS1111A"/>
    <property type="match status" value="1"/>
</dbReference>
<accession>W9GST1</accession>
<dbReference type="GO" id="GO:0004803">
    <property type="term" value="F:transposase activity"/>
    <property type="evidence" value="ECO:0007669"/>
    <property type="project" value="InterPro"/>
</dbReference>
<dbReference type="Proteomes" id="UP000019486">
    <property type="component" value="Unassembled WGS sequence"/>
</dbReference>
<proteinExistence type="predicted"/>
<sequence>MGLAQIVRTGWYREVAVKGLDGQLVRALITTRAQLVAQRVDLGNQIRGLLKPFGLLAGKGVGKTFAEKVRSLVPEGPAHDVTEALLRAWEAINKEVATLSRRLVSEARQDDTVCRLMTAPGVAVLVALTYVSTIGDPTRFPHSSSVGAYVGLTPRRFQSGETDHTGRISRCGDRLTRTYLYEAAGIILNRVSRWSTLKAWGTRLARKIGHKKATVAVARKLAVILHRMWRDGTEFRWSNKEAAVTAP</sequence>
<dbReference type="PATRIC" id="fig|1385369.3.peg.7221"/>
<feature type="domain" description="Transposase IS116/IS110/IS902 C-terminal" evidence="1">
    <location>
        <begin position="115"/>
        <end position="194"/>
    </location>
</feature>
<dbReference type="OrthoDB" id="5289737at2"/>
<dbReference type="InterPro" id="IPR047650">
    <property type="entry name" value="Transpos_IS110"/>
</dbReference>
<evidence type="ECO:0000313" key="2">
    <source>
        <dbReference type="EMBL" id="EWY35716.1"/>
    </source>
</evidence>
<evidence type="ECO:0000259" key="1">
    <source>
        <dbReference type="Pfam" id="PF02371"/>
    </source>
</evidence>